<reference evidence="3 4" key="1">
    <citation type="journal article" date="2019" name="Nat. Ecol. Evol.">
        <title>Megaphylogeny resolves global patterns of mushroom evolution.</title>
        <authorList>
            <person name="Varga T."/>
            <person name="Krizsan K."/>
            <person name="Foldi C."/>
            <person name="Dima B."/>
            <person name="Sanchez-Garcia M."/>
            <person name="Sanchez-Ramirez S."/>
            <person name="Szollosi G.J."/>
            <person name="Szarkandi J.G."/>
            <person name="Papp V."/>
            <person name="Albert L."/>
            <person name="Andreopoulos W."/>
            <person name="Angelini C."/>
            <person name="Antonin V."/>
            <person name="Barry K.W."/>
            <person name="Bougher N.L."/>
            <person name="Buchanan P."/>
            <person name="Buyck B."/>
            <person name="Bense V."/>
            <person name="Catcheside P."/>
            <person name="Chovatia M."/>
            <person name="Cooper J."/>
            <person name="Damon W."/>
            <person name="Desjardin D."/>
            <person name="Finy P."/>
            <person name="Geml J."/>
            <person name="Haridas S."/>
            <person name="Hughes K."/>
            <person name="Justo A."/>
            <person name="Karasinski D."/>
            <person name="Kautmanova I."/>
            <person name="Kiss B."/>
            <person name="Kocsube S."/>
            <person name="Kotiranta H."/>
            <person name="LaButti K.M."/>
            <person name="Lechner B.E."/>
            <person name="Liimatainen K."/>
            <person name="Lipzen A."/>
            <person name="Lukacs Z."/>
            <person name="Mihaltcheva S."/>
            <person name="Morgado L.N."/>
            <person name="Niskanen T."/>
            <person name="Noordeloos M.E."/>
            <person name="Ohm R.A."/>
            <person name="Ortiz-Santana B."/>
            <person name="Ovrebo C."/>
            <person name="Racz N."/>
            <person name="Riley R."/>
            <person name="Savchenko A."/>
            <person name="Shiryaev A."/>
            <person name="Soop K."/>
            <person name="Spirin V."/>
            <person name="Szebenyi C."/>
            <person name="Tomsovsky M."/>
            <person name="Tulloss R.E."/>
            <person name="Uehling J."/>
            <person name="Grigoriev I.V."/>
            <person name="Vagvolgyi C."/>
            <person name="Papp T."/>
            <person name="Martin F.M."/>
            <person name="Miettinen O."/>
            <person name="Hibbett D.S."/>
            <person name="Nagy L.G."/>
        </authorList>
    </citation>
    <scope>NUCLEOTIDE SEQUENCE [LARGE SCALE GENOMIC DNA]</scope>
    <source>
        <strain evidence="3 4">FP101781</strain>
    </source>
</reference>
<feature type="transmembrane region" description="Helical" evidence="2">
    <location>
        <begin position="64"/>
        <end position="88"/>
    </location>
</feature>
<keyword evidence="2" id="KW-1133">Transmembrane helix</keyword>
<evidence type="ECO:0000256" key="2">
    <source>
        <dbReference type="SAM" id="Phobius"/>
    </source>
</evidence>
<feature type="transmembrane region" description="Helical" evidence="2">
    <location>
        <begin position="12"/>
        <end position="30"/>
    </location>
</feature>
<evidence type="ECO:0000256" key="1">
    <source>
        <dbReference type="SAM" id="MobiDB-lite"/>
    </source>
</evidence>
<feature type="transmembrane region" description="Helical" evidence="2">
    <location>
        <begin position="36"/>
        <end position="52"/>
    </location>
</feature>
<evidence type="ECO:0000313" key="4">
    <source>
        <dbReference type="Proteomes" id="UP000298030"/>
    </source>
</evidence>
<protein>
    <submittedName>
        <fullName evidence="3">Uncharacterized protein</fullName>
    </submittedName>
</protein>
<keyword evidence="2" id="KW-0812">Transmembrane</keyword>
<dbReference type="OrthoDB" id="3041984at2759"/>
<evidence type="ECO:0000313" key="3">
    <source>
        <dbReference type="EMBL" id="TEB30749.1"/>
    </source>
</evidence>
<feature type="region of interest" description="Disordered" evidence="1">
    <location>
        <begin position="105"/>
        <end position="126"/>
    </location>
</feature>
<organism evidence="3 4">
    <name type="scientific">Coprinellus micaceus</name>
    <name type="common">Glistening ink-cap mushroom</name>
    <name type="synonym">Coprinus micaceus</name>
    <dbReference type="NCBI Taxonomy" id="71717"/>
    <lineage>
        <taxon>Eukaryota</taxon>
        <taxon>Fungi</taxon>
        <taxon>Dikarya</taxon>
        <taxon>Basidiomycota</taxon>
        <taxon>Agaricomycotina</taxon>
        <taxon>Agaricomycetes</taxon>
        <taxon>Agaricomycetidae</taxon>
        <taxon>Agaricales</taxon>
        <taxon>Agaricineae</taxon>
        <taxon>Psathyrellaceae</taxon>
        <taxon>Coprinellus</taxon>
    </lineage>
</organism>
<comment type="caution">
    <text evidence="3">The sequence shown here is derived from an EMBL/GenBank/DDBJ whole genome shotgun (WGS) entry which is preliminary data.</text>
</comment>
<proteinExistence type="predicted"/>
<gene>
    <name evidence="3" type="ORF">FA13DRAFT_1791913</name>
</gene>
<name>A0A4Y7TB00_COPMI</name>
<dbReference type="AlphaFoldDB" id="A0A4Y7TB00"/>
<dbReference type="Proteomes" id="UP000298030">
    <property type="component" value="Unassembled WGS sequence"/>
</dbReference>
<keyword evidence="4" id="KW-1185">Reference proteome</keyword>
<accession>A0A4Y7TB00</accession>
<dbReference type="EMBL" id="QPFP01000021">
    <property type="protein sequence ID" value="TEB30749.1"/>
    <property type="molecule type" value="Genomic_DNA"/>
</dbReference>
<keyword evidence="2" id="KW-0472">Membrane</keyword>
<feature type="compositionally biased region" description="Polar residues" evidence="1">
    <location>
        <begin position="108"/>
        <end position="118"/>
    </location>
</feature>
<sequence length="126" mass="13941">MAIFSIPLISQYSFWTQSVILGTLIIASYLHRTTRVVVATGGTGLIVLKFLIPTVKLIIYLLKGLAWLGFYAFFIQYAITSGIGWLSWLLEDALPWLVNEMDKARMGSDSSTSGSQTFGAPMEEVD</sequence>